<reference evidence="3" key="1">
    <citation type="submission" date="2016-07" db="EMBL/GenBank/DDBJ databases">
        <title>Frankia sp. NRRL B-16219 Genome sequencing.</title>
        <authorList>
            <person name="Ghodhbane-Gtari F."/>
            <person name="Swanson E."/>
            <person name="Gueddou A."/>
            <person name="Louati M."/>
            <person name="Nouioui I."/>
            <person name="Hezbri K."/>
            <person name="Abebe-Akele F."/>
            <person name="Simpson S."/>
            <person name="Morris K."/>
            <person name="Thomas K."/>
            <person name="Gtari M."/>
            <person name="Tisa L.S."/>
        </authorList>
    </citation>
    <scope>NUCLEOTIDE SEQUENCE [LARGE SCALE GENOMIC DNA]</scope>
    <source>
        <strain evidence="3">NRRL B-16219</strain>
    </source>
</reference>
<dbReference type="EMBL" id="MAXA01000213">
    <property type="protein sequence ID" value="OHV28423.1"/>
    <property type="molecule type" value="Genomic_DNA"/>
</dbReference>
<dbReference type="OrthoDB" id="3692174at2"/>
<comment type="caution">
    <text evidence="2">The sequence shown here is derived from an EMBL/GenBank/DDBJ whole genome shotgun (WGS) entry which is preliminary data.</text>
</comment>
<protein>
    <recommendedName>
        <fullName evidence="1">SAV-6107-like HEPN domain-containing protein</fullName>
    </recommendedName>
</protein>
<organism evidence="2 3">
    <name type="scientific">Parafrankia soli</name>
    <dbReference type="NCBI Taxonomy" id="2599596"/>
    <lineage>
        <taxon>Bacteria</taxon>
        <taxon>Bacillati</taxon>
        <taxon>Actinomycetota</taxon>
        <taxon>Actinomycetes</taxon>
        <taxon>Frankiales</taxon>
        <taxon>Frankiaceae</taxon>
        <taxon>Parafrankia</taxon>
    </lineage>
</organism>
<evidence type="ECO:0000313" key="3">
    <source>
        <dbReference type="Proteomes" id="UP000179769"/>
    </source>
</evidence>
<dbReference type="Proteomes" id="UP000179769">
    <property type="component" value="Unassembled WGS sequence"/>
</dbReference>
<dbReference type="InterPro" id="IPR040891">
    <property type="entry name" value="HEPN_SAV_6107"/>
</dbReference>
<sequence length="142" mass="14900">MLPASGLPRRSRDELLTSARRGLAEAAFTRPAAERYALAHLAALRAAAAVLAARAQPRPGRRGRPVSAWRLLALVAPELEEWSAFFAAGAGRRAAAEAGLAVVTTRDADDLVRQVEIFLGLVEAALGVPSQPSLAQAASPWG</sequence>
<proteinExistence type="predicted"/>
<name>A0A1S1Q0I8_9ACTN</name>
<gene>
    <name evidence="2" type="ORF">BBK14_04315</name>
</gene>
<evidence type="ECO:0000313" key="2">
    <source>
        <dbReference type="EMBL" id="OHV28423.1"/>
    </source>
</evidence>
<keyword evidence="3" id="KW-1185">Reference proteome</keyword>
<dbReference type="AlphaFoldDB" id="A0A1S1Q0I8"/>
<accession>A0A1S1Q0I8</accession>
<feature type="domain" description="SAV-6107-like HEPN" evidence="1">
    <location>
        <begin position="26"/>
        <end position="123"/>
    </location>
</feature>
<evidence type="ECO:0000259" key="1">
    <source>
        <dbReference type="Pfam" id="PF18726"/>
    </source>
</evidence>
<dbReference type="RefSeq" id="WP_041256512.1">
    <property type="nucleotide sequence ID" value="NZ_MAXA01000213.1"/>
</dbReference>
<dbReference type="Pfam" id="PF18726">
    <property type="entry name" value="HEPN_SAV_6107"/>
    <property type="match status" value="1"/>
</dbReference>